<dbReference type="PRINTS" id="PR00633">
    <property type="entry name" value="RCCNDNSATION"/>
</dbReference>
<dbReference type="InterPro" id="IPR032179">
    <property type="entry name" value="Cry22Aa_Ig-like"/>
</dbReference>
<name>A0ABT2UT97_9BACL</name>
<protein>
    <submittedName>
        <fullName evidence="3">DUF5011 domain-containing protein</fullName>
    </submittedName>
</protein>
<dbReference type="Pfam" id="PF13540">
    <property type="entry name" value="RCC1_2"/>
    <property type="match status" value="13"/>
</dbReference>
<evidence type="ECO:0000259" key="2">
    <source>
        <dbReference type="PROSITE" id="PS51272"/>
    </source>
</evidence>
<feature type="domain" description="SLH" evidence="2">
    <location>
        <begin position="1334"/>
        <end position="1389"/>
    </location>
</feature>
<dbReference type="Gene3D" id="2.130.10.30">
    <property type="entry name" value="Regulator of chromosome condensation 1/beta-lactamase-inhibitor protein II"/>
    <property type="match status" value="4"/>
</dbReference>
<evidence type="ECO:0000313" key="3">
    <source>
        <dbReference type="EMBL" id="MCU6797875.1"/>
    </source>
</evidence>
<dbReference type="PROSITE" id="PS50012">
    <property type="entry name" value="RCC1_3"/>
    <property type="match status" value="12"/>
</dbReference>
<feature type="signal peptide" evidence="1">
    <location>
        <begin position="1"/>
        <end position="33"/>
    </location>
</feature>
<organism evidence="3 4">
    <name type="scientific">Paenibacillus baimaensis</name>
    <dbReference type="NCBI Taxonomy" id="2982185"/>
    <lineage>
        <taxon>Bacteria</taxon>
        <taxon>Bacillati</taxon>
        <taxon>Bacillota</taxon>
        <taxon>Bacilli</taxon>
        <taxon>Bacillales</taxon>
        <taxon>Paenibacillaceae</taxon>
        <taxon>Paenibacillus</taxon>
    </lineage>
</organism>
<dbReference type="Proteomes" id="UP001652445">
    <property type="component" value="Unassembled WGS sequence"/>
</dbReference>
<proteinExistence type="predicted"/>
<dbReference type="InterPro" id="IPR001119">
    <property type="entry name" value="SLH_dom"/>
</dbReference>
<dbReference type="RefSeq" id="WP_262688582.1">
    <property type="nucleotide sequence ID" value="NZ_JAOQIO010000124.1"/>
</dbReference>
<accession>A0ABT2UT97</accession>
<evidence type="ECO:0000256" key="1">
    <source>
        <dbReference type="SAM" id="SignalP"/>
    </source>
</evidence>
<evidence type="ECO:0000313" key="4">
    <source>
        <dbReference type="Proteomes" id="UP001652445"/>
    </source>
</evidence>
<dbReference type="InterPro" id="IPR025883">
    <property type="entry name" value="Cadherin-like_domain"/>
</dbReference>
<dbReference type="InterPro" id="IPR009091">
    <property type="entry name" value="RCC1/BLIP-II"/>
</dbReference>
<dbReference type="InterPro" id="IPR013783">
    <property type="entry name" value="Ig-like_fold"/>
</dbReference>
<dbReference type="InterPro" id="IPR000408">
    <property type="entry name" value="Reg_chr_condens"/>
</dbReference>
<dbReference type="Pfam" id="PF16403">
    <property type="entry name" value="Bact_surface_Ig-like"/>
    <property type="match status" value="4"/>
</dbReference>
<dbReference type="PROSITE" id="PS00626">
    <property type="entry name" value="RCC1_2"/>
    <property type="match status" value="6"/>
</dbReference>
<reference evidence="3 4" key="1">
    <citation type="submission" date="2022-09" db="EMBL/GenBank/DDBJ databases">
        <authorList>
            <person name="Han X.L."/>
            <person name="Wang Q."/>
            <person name="Lu T."/>
        </authorList>
    </citation>
    <scope>NUCLEOTIDE SEQUENCE [LARGE SCALE GENOMIC DNA]</scope>
    <source>
        <strain evidence="3 4">WQ 127069</strain>
    </source>
</reference>
<comment type="caution">
    <text evidence="3">The sequence shown here is derived from an EMBL/GenBank/DDBJ whole genome shotgun (WGS) entry which is preliminary data.</text>
</comment>
<dbReference type="Gene3D" id="2.60.40.10">
    <property type="entry name" value="Immunoglobulins"/>
    <property type="match status" value="4"/>
</dbReference>
<dbReference type="Pfam" id="PF12733">
    <property type="entry name" value="Cadherin-like"/>
    <property type="match status" value="2"/>
</dbReference>
<dbReference type="PANTHER" id="PTHR45982">
    <property type="entry name" value="REGULATOR OF CHROMOSOME CONDENSATION"/>
    <property type="match status" value="1"/>
</dbReference>
<feature type="chain" id="PRO_5045446689" evidence="1">
    <location>
        <begin position="34"/>
        <end position="1389"/>
    </location>
</feature>
<feature type="domain" description="SLH" evidence="2">
    <location>
        <begin position="1207"/>
        <end position="1268"/>
    </location>
</feature>
<dbReference type="InterPro" id="IPR051553">
    <property type="entry name" value="Ran_GTPase-activating"/>
</dbReference>
<dbReference type="PROSITE" id="PS51272">
    <property type="entry name" value="SLH"/>
    <property type="match status" value="3"/>
</dbReference>
<dbReference type="Pfam" id="PF00395">
    <property type="entry name" value="SLH"/>
    <property type="match status" value="3"/>
</dbReference>
<dbReference type="EMBL" id="JAOQIO010000124">
    <property type="protein sequence ID" value="MCU6797875.1"/>
    <property type="molecule type" value="Genomic_DNA"/>
</dbReference>
<feature type="domain" description="SLH" evidence="2">
    <location>
        <begin position="1269"/>
        <end position="1332"/>
    </location>
</feature>
<sequence length="1389" mass="145795">MQSIKLRKTCYAALLLAMLLCMLLSFVGTSAQAAQSGNEGRLKGKIAAGAAHSLALKSDGTLIAWGSNSQGQTSVPAGLNGVVAIAAGDFHSLALKSDGTVVAWGYNAYHQTDIPSGLNDVVSIAAGTNDSMALKSDGTVVAWGDNGYGQTDVPAGLNGVISIAAGFNHQLALKSDGTVVAWGFNIQGQTSVPAGLNGVVSIAAGGYHSLALKSDGTVVAWGYNGYHQTDIPSGLNDVVSITAGIYHSMALKSDGKVVAWGMNSNNQTDVPAGLNDVMSIASGWSHSMALKSDGTIVAWGNNNNGQMNVPEDLQLFVKGRMIDAGGWHLLALKTDGTVAAWGDNIYGQGNIPVGLNDVKSIAAGDLHSLALKTDGTVVAWGYNGNRQTNVPLGLNGVVSIAAGGYTSLVLKTDGTVAAWGDNTTGQNNVPPGLNGVKSIAVGVSHMLALKTDGTIVAWGDNVYGQSNVPPGLDHVKSIAAGSNYSAALKTDGTVAVWGDNTYDIRNTPAGLNGVAAITAGKNHLLALKADGTVVAWGENNADQVSVPAGLNGVTGIAAGGYSSLALKADGTVIAWGGYPTVPGSADLNGLTLQEGSFNPPFQSTVTAYTYSYIGASASSVHVTATFADSSLSALYVNNQLKSSGNATIVNVTGASTEIPVRVEPYFLPGRSYTITIVRDSASPDVQFSVNGNASSTKSAATRVTVTDTESGVDPVSLQYVWMQGSAVPVSGWTSFLNGQELIQSSGDGNWYLHIQAKDKAGNLIHQVTHLFILDNTVPDLILNGSNPMYVPIGQSYVEPGVTVTDNIDGNIHSSSIIKTGIVNTAIPGSYPVMYHVTDHAGNTARVTRNVYVYDGPVIQLNGPNPMTVEVNSSYTDPGATAMDFQGGALVPIITGAVHTRELGTYSLVYNATDHLNHTAPTVTRYVYVKDTKPPVLSLLGDHLWVIGVGGSFHDPGARAQDEYESDVSSLINVTGIVDTSRIGKYNIDYNVADSSHNSALTVTRYVYVIAQPVIRLLGQSTMNLMVGDTFMDPGAQANDTYYGDLSNRIAVTGAVNMQATGTYTVRYNVQDPAGIAAVEVTRTVIVEPLNVTVEPDNPIRRGSSLSGNVDLKVIKFLVDGKELSVSLEGAVETINEIIEVQVEAADSRSIVTLQGETLEGSKQIQLSEGDNVVVIMVKAPNGSAKSYSYTIHRTVPEKTTVSENTTAMSCIFTDIGGHWAAAEICEAASAGIVQGDSDHRMRPNEAVTRAEFITLLIRTLQGSSTELTPITFTDKADIPNWAQQAIQYGVSHGIINGYSDGTFLPQNTMNRMEMAVLITKALKWPIELAGDTSFGDDSNIPAWAKPYIHAGVQQGLLQGREDNRFMPNDKTTRAEAVTILLRVKKALHP</sequence>
<keyword evidence="1" id="KW-0732">Signal</keyword>
<dbReference type="PANTHER" id="PTHR45982:SF1">
    <property type="entry name" value="REGULATOR OF CHROMOSOME CONDENSATION"/>
    <property type="match status" value="1"/>
</dbReference>
<gene>
    <name evidence="3" type="ORF">OB236_37705</name>
</gene>
<dbReference type="SUPFAM" id="SSF50985">
    <property type="entry name" value="RCC1/BLIP-II"/>
    <property type="match status" value="3"/>
</dbReference>
<keyword evidence="4" id="KW-1185">Reference proteome</keyword>